<feature type="compositionally biased region" description="Low complexity" evidence="1">
    <location>
        <begin position="450"/>
        <end position="470"/>
    </location>
</feature>
<sequence>MTTSYISRTKYWKYWLTLGIIGCLALLNPSAAQAEISVTGGRTAGDGAFFVPNQGNTLLFDINTRIIRLETPNGITVNSRFRPGGGRLDPMTGVPKGGETGFLEGTLSGRAFTAEGTPFFFQGVTTTLSFTLTSFDPNRVFEGTLIRSRSQSSTPLVFLEATDTSLADQSRQNFEGISGSLHIGEFSASLSGGAINLPADTQFAAPGIELIQFDGNTLAANANIKFELEGGGQGTTNLDAGQGSISYEGQTGTTNFTIQGTIDGIPDNSDLLTNQVSTISDDSSKSESQITVDNNSFKISGTISGPVNFAVGGLTNNGSGQNPNQSQSYTGDTQYKVSGVGQGSTEFNGREGSLNFYSPESSTNVEITGNGFVAQGSGTGEVSFNVGVGLISTSGSSGVSNGAVFGSSPTATSTDFGKGFLGLSLLPSRTETSDGRVVINIQPSPSSPEGSTNINDGNNNGISQQSQNLIRVLPTSPLPDSRPEVTIPTQPQPQPEVTIPTQPQPQPEVTIPTQPQPQPEVTIPTQPQPQPEVTIPTQPQPQPEVTIPTQPQPQPEVTIPTQPQPQPQPEAVISQPEEIPRQDPLAKLIEQVRNFRSQSDNEPLSPSFSQSIELQLRSVSGPRSRVFPGMEGLR</sequence>
<dbReference type="RefSeq" id="WP_354635198.1">
    <property type="nucleotide sequence ID" value="NZ_CP159837.1"/>
</dbReference>
<feature type="region of interest" description="Disordered" evidence="1">
    <location>
        <begin position="431"/>
        <end position="584"/>
    </location>
</feature>
<protein>
    <recommendedName>
        <fullName evidence="4">Filamentous haemagglutinin FhaB/tRNA nuclease CdiA-like TPS domain-containing protein</fullName>
    </recommendedName>
</protein>
<evidence type="ECO:0000256" key="2">
    <source>
        <dbReference type="SAM" id="SignalP"/>
    </source>
</evidence>
<keyword evidence="2" id="KW-0732">Signal</keyword>
<dbReference type="AlphaFoldDB" id="A0AAU8JCA3"/>
<gene>
    <name evidence="3" type="ORF">ABWT76_005190</name>
</gene>
<feature type="chain" id="PRO_5043526655" description="Filamentous haemagglutinin FhaB/tRNA nuclease CdiA-like TPS domain-containing protein" evidence="2">
    <location>
        <begin position="35"/>
        <end position="634"/>
    </location>
</feature>
<evidence type="ECO:0008006" key="4">
    <source>
        <dbReference type="Google" id="ProtNLM"/>
    </source>
</evidence>
<accession>A0AAU8JCA3</accession>
<feature type="compositionally biased region" description="Low complexity" evidence="1">
    <location>
        <begin position="484"/>
        <end position="561"/>
    </location>
</feature>
<feature type="signal peptide" evidence="2">
    <location>
        <begin position="1"/>
        <end position="34"/>
    </location>
</feature>
<proteinExistence type="predicted"/>
<dbReference type="EMBL" id="CP159837">
    <property type="protein sequence ID" value="XCM36431.1"/>
    <property type="molecule type" value="Genomic_DNA"/>
</dbReference>
<reference evidence="3" key="1">
    <citation type="submission" date="2024-07" db="EMBL/GenBank/DDBJ databases">
        <authorList>
            <person name="Kim Y.J."/>
            <person name="Jeong J.Y."/>
        </authorList>
    </citation>
    <scope>NUCLEOTIDE SEQUENCE</scope>
    <source>
        <strain evidence="3">GIHE-MW2</strain>
    </source>
</reference>
<evidence type="ECO:0000256" key="1">
    <source>
        <dbReference type="SAM" id="MobiDB-lite"/>
    </source>
</evidence>
<name>A0AAU8JCA3_9CYAN</name>
<organism evidence="3">
    <name type="scientific">Planktothricoides raciborskii GIHE-MW2</name>
    <dbReference type="NCBI Taxonomy" id="2792601"/>
    <lineage>
        <taxon>Bacteria</taxon>
        <taxon>Bacillati</taxon>
        <taxon>Cyanobacteriota</taxon>
        <taxon>Cyanophyceae</taxon>
        <taxon>Oscillatoriophycideae</taxon>
        <taxon>Oscillatoriales</taxon>
        <taxon>Oscillatoriaceae</taxon>
        <taxon>Planktothricoides</taxon>
    </lineage>
</organism>
<evidence type="ECO:0000313" key="3">
    <source>
        <dbReference type="EMBL" id="XCM36431.1"/>
    </source>
</evidence>